<protein>
    <submittedName>
        <fullName evidence="3">Hypoxic response protein 1</fullName>
    </submittedName>
</protein>
<dbReference type="InterPro" id="IPR046342">
    <property type="entry name" value="CBS_dom_sf"/>
</dbReference>
<evidence type="ECO:0000259" key="2">
    <source>
        <dbReference type="PROSITE" id="PS51371"/>
    </source>
</evidence>
<dbReference type="Pfam" id="PF00571">
    <property type="entry name" value="CBS"/>
    <property type="match status" value="2"/>
</dbReference>
<dbReference type="InterPro" id="IPR051257">
    <property type="entry name" value="Diverse_CBS-Domain"/>
</dbReference>
<dbReference type="PROSITE" id="PS51371">
    <property type="entry name" value="CBS"/>
    <property type="match status" value="2"/>
</dbReference>
<dbReference type="EMBL" id="VSSQ01096328">
    <property type="protein sequence ID" value="MPN40122.1"/>
    <property type="molecule type" value="Genomic_DNA"/>
</dbReference>
<dbReference type="SMART" id="SM00116">
    <property type="entry name" value="CBS"/>
    <property type="match status" value="2"/>
</dbReference>
<dbReference type="InterPro" id="IPR000644">
    <property type="entry name" value="CBS_dom"/>
</dbReference>
<gene>
    <name evidence="3" type="primary">hrp1_8</name>
    <name evidence="3" type="ORF">SDC9_187658</name>
</gene>
<dbReference type="PANTHER" id="PTHR43080">
    <property type="entry name" value="CBS DOMAIN-CONTAINING PROTEIN CBSX3, MITOCHONDRIAL"/>
    <property type="match status" value="1"/>
</dbReference>
<feature type="domain" description="CBS" evidence="2">
    <location>
        <begin position="7"/>
        <end position="63"/>
    </location>
</feature>
<organism evidence="3">
    <name type="scientific">bioreactor metagenome</name>
    <dbReference type="NCBI Taxonomy" id="1076179"/>
    <lineage>
        <taxon>unclassified sequences</taxon>
        <taxon>metagenomes</taxon>
        <taxon>ecological metagenomes</taxon>
    </lineage>
</organism>
<accession>A0A645HNT9</accession>
<comment type="caution">
    <text evidence="3">The sequence shown here is derived from an EMBL/GenBank/DDBJ whole genome shotgun (WGS) entry which is preliminary data.</text>
</comment>
<name>A0A645HNT9_9ZZZZ</name>
<dbReference type="PANTHER" id="PTHR43080:SF2">
    <property type="entry name" value="CBS DOMAIN-CONTAINING PROTEIN"/>
    <property type="match status" value="1"/>
</dbReference>
<reference evidence="3" key="1">
    <citation type="submission" date="2019-08" db="EMBL/GenBank/DDBJ databases">
        <authorList>
            <person name="Kucharzyk K."/>
            <person name="Murdoch R.W."/>
            <person name="Higgins S."/>
            <person name="Loffler F."/>
        </authorList>
    </citation>
    <scope>NUCLEOTIDE SEQUENCE</scope>
</reference>
<proteinExistence type="predicted"/>
<dbReference type="Gene3D" id="3.10.580.10">
    <property type="entry name" value="CBS-domain"/>
    <property type="match status" value="1"/>
</dbReference>
<evidence type="ECO:0000313" key="3">
    <source>
        <dbReference type="EMBL" id="MPN40122.1"/>
    </source>
</evidence>
<dbReference type="SUPFAM" id="SSF54631">
    <property type="entry name" value="CBS-domain pair"/>
    <property type="match status" value="1"/>
</dbReference>
<dbReference type="AlphaFoldDB" id="A0A645HNT9"/>
<keyword evidence="1" id="KW-0129">CBS domain</keyword>
<evidence type="ECO:0000256" key="1">
    <source>
        <dbReference type="ARBA" id="ARBA00023122"/>
    </source>
</evidence>
<feature type="domain" description="CBS" evidence="2">
    <location>
        <begin position="70"/>
        <end position="125"/>
    </location>
</feature>
<dbReference type="CDD" id="cd04622">
    <property type="entry name" value="CBS_pair_HRP1_like"/>
    <property type="match status" value="1"/>
</dbReference>
<sequence>MRINDIMTKDVIKVDVQSNVQDVAKILREHNIGSVPVCRDNKVVGIITDRDIVIRAIADGNTSLTAGDIMTSNPVTCTSNTNVEDVSRIMSERQIRRIPIVDNSSLVGMVALGDLAVEELSDRKAGEALKEISTPCCPE</sequence>